<dbReference type="InterPro" id="IPR013078">
    <property type="entry name" value="His_Pase_superF_clade-1"/>
</dbReference>
<dbReference type="Pfam" id="PF00300">
    <property type="entry name" value="His_Phos_1"/>
    <property type="match status" value="1"/>
</dbReference>
<protein>
    <submittedName>
        <fullName evidence="3">Phosphatase</fullName>
    </submittedName>
</protein>
<dbReference type="SMART" id="SM00855">
    <property type="entry name" value="PGAM"/>
    <property type="match status" value="1"/>
</dbReference>
<evidence type="ECO:0000313" key="3">
    <source>
        <dbReference type="EMBL" id="GGA08107.1"/>
    </source>
</evidence>
<gene>
    <name evidence="3" type="ORF">GCM10011333_08660</name>
</gene>
<dbReference type="GO" id="GO:0005737">
    <property type="term" value="C:cytoplasm"/>
    <property type="evidence" value="ECO:0007669"/>
    <property type="project" value="TreeGrafter"/>
</dbReference>
<feature type="active site" description="Proton donor/acceptor" evidence="1">
    <location>
        <position position="83"/>
    </location>
</feature>
<dbReference type="PANTHER" id="PTHR48100">
    <property type="entry name" value="BROAD-SPECIFICITY PHOSPHATASE YOR283W-RELATED"/>
    <property type="match status" value="1"/>
</dbReference>
<dbReference type="RefSeq" id="WP_188549698.1">
    <property type="nucleotide sequence ID" value="NZ_BMFY01000003.1"/>
</dbReference>
<dbReference type="Proteomes" id="UP000616114">
    <property type="component" value="Unassembled WGS sequence"/>
</dbReference>
<organism evidence="3 4">
    <name type="scientific">Sediminivirga luteola</name>
    <dbReference type="NCBI Taxonomy" id="1774748"/>
    <lineage>
        <taxon>Bacteria</taxon>
        <taxon>Bacillati</taxon>
        <taxon>Actinomycetota</taxon>
        <taxon>Actinomycetes</taxon>
        <taxon>Micrococcales</taxon>
        <taxon>Brevibacteriaceae</taxon>
        <taxon>Sediminivirga</taxon>
    </lineage>
</organism>
<dbReference type="EMBL" id="BMFY01000003">
    <property type="protein sequence ID" value="GGA08107.1"/>
    <property type="molecule type" value="Genomic_DNA"/>
</dbReference>
<proteinExistence type="predicted"/>
<feature type="binding site" evidence="2">
    <location>
        <position position="60"/>
    </location>
    <ligand>
        <name>substrate</name>
    </ligand>
</feature>
<accession>A0A8J2XJU1</accession>
<reference evidence="3" key="2">
    <citation type="submission" date="2020-09" db="EMBL/GenBank/DDBJ databases">
        <authorList>
            <person name="Sun Q."/>
            <person name="Zhou Y."/>
        </authorList>
    </citation>
    <scope>NUCLEOTIDE SEQUENCE</scope>
    <source>
        <strain evidence="3">CGMCC 1.12785</strain>
    </source>
</reference>
<evidence type="ECO:0000256" key="1">
    <source>
        <dbReference type="PIRSR" id="PIRSR613078-1"/>
    </source>
</evidence>
<feature type="active site" description="Tele-phosphohistidine intermediate" evidence="1">
    <location>
        <position position="11"/>
    </location>
</feature>
<dbReference type="PIRSF" id="PIRSF000709">
    <property type="entry name" value="6PFK_2-Ptase"/>
    <property type="match status" value="1"/>
</dbReference>
<evidence type="ECO:0000256" key="2">
    <source>
        <dbReference type="PIRSR" id="PIRSR613078-2"/>
    </source>
</evidence>
<comment type="caution">
    <text evidence="3">The sequence shown here is derived from an EMBL/GenBank/DDBJ whole genome shotgun (WGS) entry which is preliminary data.</text>
</comment>
<dbReference type="Gene3D" id="3.40.50.1240">
    <property type="entry name" value="Phosphoglycerate mutase-like"/>
    <property type="match status" value="1"/>
</dbReference>
<dbReference type="SUPFAM" id="SSF53254">
    <property type="entry name" value="Phosphoglycerate mutase-like"/>
    <property type="match status" value="1"/>
</dbReference>
<dbReference type="InterPro" id="IPR029033">
    <property type="entry name" value="His_PPase_superfam"/>
</dbReference>
<keyword evidence="4" id="KW-1185">Reference proteome</keyword>
<dbReference type="CDD" id="cd07067">
    <property type="entry name" value="HP_PGM_like"/>
    <property type="match status" value="1"/>
</dbReference>
<reference evidence="3" key="1">
    <citation type="journal article" date="2014" name="Int. J. Syst. Evol. Microbiol.">
        <title>Complete genome sequence of Corynebacterium casei LMG S-19264T (=DSM 44701T), isolated from a smear-ripened cheese.</title>
        <authorList>
            <consortium name="US DOE Joint Genome Institute (JGI-PGF)"/>
            <person name="Walter F."/>
            <person name="Albersmeier A."/>
            <person name="Kalinowski J."/>
            <person name="Ruckert C."/>
        </authorList>
    </citation>
    <scope>NUCLEOTIDE SEQUENCE</scope>
    <source>
        <strain evidence="3">CGMCC 1.12785</strain>
    </source>
</reference>
<dbReference type="PANTHER" id="PTHR48100:SF1">
    <property type="entry name" value="HISTIDINE PHOSPHATASE FAMILY PROTEIN-RELATED"/>
    <property type="match status" value="1"/>
</dbReference>
<sequence length="197" mass="21254">MSTATILLVRHGRTAWTDERRLQGRTDIPLNDAGCREALALRPQIQEWMPQRLIVSPACRARATAELLTAGALPSVQDPRLQEAGLGEWEGLTAEEIGGDYRRWRAGVLTPSAGESRLQVHERVAAALRDAAAGEGPVLMVTHGGVIRAALEILVGLRTDQIVPVDAASLTVLEVPAADLARSRLRHYNLTAQAPVP</sequence>
<dbReference type="InterPro" id="IPR050275">
    <property type="entry name" value="PGM_Phosphatase"/>
</dbReference>
<dbReference type="GO" id="GO:0016791">
    <property type="term" value="F:phosphatase activity"/>
    <property type="evidence" value="ECO:0007669"/>
    <property type="project" value="TreeGrafter"/>
</dbReference>
<dbReference type="AlphaFoldDB" id="A0A8J2XJU1"/>
<evidence type="ECO:0000313" key="4">
    <source>
        <dbReference type="Proteomes" id="UP000616114"/>
    </source>
</evidence>
<name>A0A8J2XJU1_9MICO</name>